<accession>C3Y8N2</accession>
<protein>
    <submittedName>
        <fullName evidence="2">Uncharacterized protein</fullName>
    </submittedName>
</protein>
<dbReference type="EMBL" id="GG666491">
    <property type="protein sequence ID" value="EEN63469.1"/>
    <property type="molecule type" value="Genomic_DNA"/>
</dbReference>
<proteinExistence type="predicted"/>
<gene>
    <name evidence="2" type="ORF">BRAFLDRAFT_69885</name>
</gene>
<feature type="compositionally biased region" description="Basic and acidic residues" evidence="1">
    <location>
        <begin position="320"/>
        <end position="331"/>
    </location>
</feature>
<feature type="region of interest" description="Disordered" evidence="1">
    <location>
        <begin position="309"/>
        <end position="345"/>
    </location>
</feature>
<name>C3Y8N2_BRAFL</name>
<dbReference type="AlphaFoldDB" id="C3Y8N2"/>
<reference evidence="2" key="1">
    <citation type="journal article" date="2008" name="Nature">
        <title>The amphioxus genome and the evolution of the chordate karyotype.</title>
        <authorList>
            <consortium name="US DOE Joint Genome Institute (JGI-PGF)"/>
            <person name="Putnam N.H."/>
            <person name="Butts T."/>
            <person name="Ferrier D.E.K."/>
            <person name="Furlong R.F."/>
            <person name="Hellsten U."/>
            <person name="Kawashima T."/>
            <person name="Robinson-Rechavi M."/>
            <person name="Shoguchi E."/>
            <person name="Terry A."/>
            <person name="Yu J.-K."/>
            <person name="Benito-Gutierrez E.L."/>
            <person name="Dubchak I."/>
            <person name="Garcia-Fernandez J."/>
            <person name="Gibson-Brown J.J."/>
            <person name="Grigoriev I.V."/>
            <person name="Horton A.C."/>
            <person name="de Jong P.J."/>
            <person name="Jurka J."/>
            <person name="Kapitonov V.V."/>
            <person name="Kohara Y."/>
            <person name="Kuroki Y."/>
            <person name="Lindquist E."/>
            <person name="Lucas S."/>
            <person name="Osoegawa K."/>
            <person name="Pennacchio L.A."/>
            <person name="Salamov A.A."/>
            <person name="Satou Y."/>
            <person name="Sauka-Spengler T."/>
            <person name="Schmutz J."/>
            <person name="Shin-I T."/>
            <person name="Toyoda A."/>
            <person name="Bronner-Fraser M."/>
            <person name="Fujiyama A."/>
            <person name="Holland L.Z."/>
            <person name="Holland P.W.H."/>
            <person name="Satoh N."/>
            <person name="Rokhsar D.S."/>
        </authorList>
    </citation>
    <scope>NUCLEOTIDE SEQUENCE [LARGE SCALE GENOMIC DNA]</scope>
    <source>
        <strain evidence="2">S238N-H82</strain>
        <tissue evidence="2">Testes</tissue>
    </source>
</reference>
<dbReference type="InParanoid" id="C3Y8N2"/>
<evidence type="ECO:0000256" key="1">
    <source>
        <dbReference type="SAM" id="MobiDB-lite"/>
    </source>
</evidence>
<evidence type="ECO:0000313" key="2">
    <source>
        <dbReference type="EMBL" id="EEN63469.1"/>
    </source>
</evidence>
<organism>
    <name type="scientific">Branchiostoma floridae</name>
    <name type="common">Florida lancelet</name>
    <name type="synonym">Amphioxus</name>
    <dbReference type="NCBI Taxonomy" id="7739"/>
    <lineage>
        <taxon>Eukaryota</taxon>
        <taxon>Metazoa</taxon>
        <taxon>Chordata</taxon>
        <taxon>Cephalochordata</taxon>
        <taxon>Leptocardii</taxon>
        <taxon>Amphioxiformes</taxon>
        <taxon>Branchiostomatidae</taxon>
        <taxon>Branchiostoma</taxon>
    </lineage>
</organism>
<sequence>MPRAKFWTTRLVTASPNWCYISPDWCHAYQSHLKLNSVHSENPSPLLTNSAEQVLGVGIDGAAVMASDINGVTGMLHRDNCVSTVYATDCTRLSHKQPKTSRQSRTPTDWEYLPTGWPSSSEDCFDESAWLEETKEGQQSDYQAMNQSLDMEYRDRLHGITYTVCDITRASKSPLLCTGQAHQWIVFLLPPVGRNDNVGVMLQLVGGGGVVVNPTNINIRMKLTYGRITVALQGNMNLETAYNAYKEFLAKDTNALLLYGCMVEFGRVKEPPPTPPQTFEQRPCRMSEKRAVKTARQAFLKHTTFPRREAGHRTRGARGRKLEPAGHRDVTSKIGPEGHQSRGRGTAMCTQFTRQQYQWVRAWPYRQRGCNWDTLVGESRPEACTTTFFYLVGEAKISFTSSRRKRLWVPGML</sequence>